<dbReference type="Proteomes" id="UP000548304">
    <property type="component" value="Unassembled WGS sequence"/>
</dbReference>
<accession>A0A852Z3Y0</accession>
<dbReference type="AlphaFoldDB" id="A0A852Z3Y0"/>
<evidence type="ECO:0000313" key="2">
    <source>
        <dbReference type="Proteomes" id="UP000548304"/>
    </source>
</evidence>
<evidence type="ECO:0000313" key="1">
    <source>
        <dbReference type="EMBL" id="NYH80712.1"/>
    </source>
</evidence>
<proteinExistence type="predicted"/>
<name>A0A852Z3Y0_9ACTN</name>
<keyword evidence="2" id="KW-1185">Reference proteome</keyword>
<sequence>MFVQTLKPTGVALDRETLGAVMAEPEAPVSDAPIATPPAAGGLLVLLGRD</sequence>
<dbReference type="EMBL" id="JACBYW010000008">
    <property type="protein sequence ID" value="NYH80712.1"/>
    <property type="molecule type" value="Genomic_DNA"/>
</dbReference>
<protein>
    <submittedName>
        <fullName evidence="1">Uncharacterized protein</fullName>
    </submittedName>
</protein>
<reference evidence="1 2" key="1">
    <citation type="submission" date="2020-07" db="EMBL/GenBank/DDBJ databases">
        <title>Genomic Encyclopedia of Type Strains, Phase III (KMG-III): the genomes of soil and plant-associated and newly described type strains.</title>
        <authorList>
            <person name="Whitman W."/>
        </authorList>
    </citation>
    <scope>NUCLEOTIDE SEQUENCE [LARGE SCALE GENOMIC DNA]</scope>
    <source>
        <strain evidence="1 2">CECT 8576</strain>
    </source>
</reference>
<comment type="caution">
    <text evidence="1">The sequence shown here is derived from an EMBL/GenBank/DDBJ whole genome shotgun (WGS) entry which is preliminary data.</text>
</comment>
<organism evidence="1 2">
    <name type="scientific">Actinopolyspora biskrensis</name>
    <dbReference type="NCBI Taxonomy" id="1470178"/>
    <lineage>
        <taxon>Bacteria</taxon>
        <taxon>Bacillati</taxon>
        <taxon>Actinomycetota</taxon>
        <taxon>Actinomycetes</taxon>
        <taxon>Actinopolysporales</taxon>
        <taxon>Actinopolysporaceae</taxon>
        <taxon>Actinopolyspora</taxon>
    </lineage>
</organism>
<gene>
    <name evidence="1" type="ORF">FHR84_004078</name>
</gene>